<reference evidence="3 4" key="1">
    <citation type="submission" date="2017-04" db="EMBL/GenBank/DDBJ databases">
        <title>Genome sequencing of [Candida] sorbophila.</title>
        <authorList>
            <person name="Ahn J.O."/>
        </authorList>
    </citation>
    <scope>NUCLEOTIDE SEQUENCE [LARGE SCALE GENOMIC DNA]</scope>
    <source>
        <strain evidence="3 4">DS02</strain>
    </source>
</reference>
<feature type="region of interest" description="Disordered" evidence="2">
    <location>
        <begin position="41"/>
        <end position="64"/>
    </location>
</feature>
<evidence type="ECO:0000313" key="3">
    <source>
        <dbReference type="EMBL" id="PRT54806.1"/>
    </source>
</evidence>
<dbReference type="AlphaFoldDB" id="A0A2T0FIL1"/>
<organism evidence="3 4">
    <name type="scientific">Wickerhamiella sorbophila</name>
    <dbReference type="NCBI Taxonomy" id="45607"/>
    <lineage>
        <taxon>Eukaryota</taxon>
        <taxon>Fungi</taxon>
        <taxon>Dikarya</taxon>
        <taxon>Ascomycota</taxon>
        <taxon>Saccharomycotina</taxon>
        <taxon>Dipodascomycetes</taxon>
        <taxon>Dipodascales</taxon>
        <taxon>Trichomonascaceae</taxon>
        <taxon>Wickerhamiella</taxon>
    </lineage>
</organism>
<evidence type="ECO:0000256" key="1">
    <source>
        <dbReference type="SAM" id="Coils"/>
    </source>
</evidence>
<sequence length="613" mass="69635">MPGTTAGVVCDLYNSDGAASANQSLDDIALGNESSEFEEMIPERGSSESTAVSESETHEVFGVKKRPQSLLSSNTRNYKLRSSFAGLDLSEEELTDNLLTPTMNQGLLQFGDKQSRSRISSSQSVTSAGTYSALGVRGEQSKIESLQSENFQLKLKISIMERERKDLGKTSENLGDLRAEYEKYKAKAIEMESRVDTLMHQRRRELDEDFKELESELSSVRKELKALQTSYKEEVNLHSETKQQVETLRAQLDQLEQSGKEAGLALEKKGSELDESDKLRLTLQEEIEALKDEITNLKDNTKSLEEKIQESNETESSTVQRVSELFESIAHLDYEFIHDVKVSSPTEGILELGKLVVEVFNYLSEEEATLQQAMDQLELLSNRVGDQDHLLNAVSAAFGSSSSHDQLPMQISSVVTENQALQDQLKQNELNKIELIDNMERSHQKALQTQQNRADIAEEELNTLRKKYSQLIEKVEEMNNRSYNILKIFFRRISAQLGSEYMDRINSELNAIVAKSESSGRSKLPLLTDLMAAYVDEFCRMIKSPERKPRELADLKEKVRSLEAILTEELKHRGADKVLLARYKELETKLKDEQEKRRLEYDSYQRKLANLSL</sequence>
<dbReference type="Gene3D" id="1.10.287.1490">
    <property type="match status" value="1"/>
</dbReference>
<accession>A0A2T0FIL1</accession>
<feature type="coiled-coil region" evidence="1">
    <location>
        <begin position="418"/>
        <end position="481"/>
    </location>
</feature>
<feature type="coiled-coil region" evidence="1">
    <location>
        <begin position="552"/>
        <end position="596"/>
    </location>
</feature>
<dbReference type="Proteomes" id="UP000238350">
    <property type="component" value="Unassembled WGS sequence"/>
</dbReference>
<keyword evidence="1" id="KW-0175">Coiled coil</keyword>
<dbReference type="OrthoDB" id="79871at2759"/>
<protein>
    <submittedName>
        <fullName evidence="3">Uncharacterized protein</fullName>
    </submittedName>
</protein>
<evidence type="ECO:0000256" key="2">
    <source>
        <dbReference type="SAM" id="MobiDB-lite"/>
    </source>
</evidence>
<feature type="coiled-coil region" evidence="1">
    <location>
        <begin position="143"/>
        <end position="314"/>
    </location>
</feature>
<gene>
    <name evidence="3" type="ORF">B9G98_02426</name>
</gene>
<keyword evidence="4" id="KW-1185">Reference proteome</keyword>
<dbReference type="RefSeq" id="XP_024664751.1">
    <property type="nucleotide sequence ID" value="XM_024808983.1"/>
</dbReference>
<evidence type="ECO:0000313" key="4">
    <source>
        <dbReference type="Proteomes" id="UP000238350"/>
    </source>
</evidence>
<comment type="caution">
    <text evidence="3">The sequence shown here is derived from an EMBL/GenBank/DDBJ whole genome shotgun (WGS) entry which is preliminary data.</text>
</comment>
<proteinExistence type="predicted"/>
<dbReference type="GeneID" id="36516174"/>
<name>A0A2T0FIL1_9ASCO</name>
<dbReference type="EMBL" id="NDIQ01000021">
    <property type="protein sequence ID" value="PRT54806.1"/>
    <property type="molecule type" value="Genomic_DNA"/>
</dbReference>